<dbReference type="RefSeq" id="WP_190877254.1">
    <property type="nucleotide sequence ID" value="NZ_CP159837.1"/>
</dbReference>
<dbReference type="AlphaFoldDB" id="A0AAU8J8Z8"/>
<sequence length="85" mass="9770">MLSLAQNLVAKSDDWEFIELWVDPIIFPPRILMLVGGKQGNCCIYDATANYKPLFESAIYDEAHSWLIEDDYERVDGRLLSGEIF</sequence>
<evidence type="ECO:0000313" key="1">
    <source>
        <dbReference type="EMBL" id="XCM35265.1"/>
    </source>
</evidence>
<proteinExistence type="predicted"/>
<dbReference type="EMBL" id="CP159837">
    <property type="protein sequence ID" value="XCM35265.1"/>
    <property type="molecule type" value="Genomic_DNA"/>
</dbReference>
<accession>A0AAU8J8Z8</accession>
<name>A0AAU8J8Z8_9CYAN</name>
<reference evidence="1" key="1">
    <citation type="submission" date="2024-07" db="EMBL/GenBank/DDBJ databases">
        <authorList>
            <person name="Kim Y.J."/>
            <person name="Jeong J.Y."/>
        </authorList>
    </citation>
    <scope>NUCLEOTIDE SEQUENCE</scope>
    <source>
        <strain evidence="1">GIHE-MW2</strain>
    </source>
</reference>
<protein>
    <submittedName>
        <fullName evidence="1">Uncharacterized protein</fullName>
    </submittedName>
</protein>
<organism evidence="1">
    <name type="scientific">Planktothricoides raciborskii GIHE-MW2</name>
    <dbReference type="NCBI Taxonomy" id="2792601"/>
    <lineage>
        <taxon>Bacteria</taxon>
        <taxon>Bacillati</taxon>
        <taxon>Cyanobacteriota</taxon>
        <taxon>Cyanophyceae</taxon>
        <taxon>Oscillatoriophycideae</taxon>
        <taxon>Oscillatoriales</taxon>
        <taxon>Oscillatoriaceae</taxon>
        <taxon>Planktothricoides</taxon>
    </lineage>
</organism>
<gene>
    <name evidence="1" type="ORF">ABWT76_003926</name>
</gene>